<dbReference type="Proteomes" id="UP000252139">
    <property type="component" value="Unassembled WGS sequence"/>
</dbReference>
<name>A0A367KCL6_RHIAZ</name>
<protein>
    <submittedName>
        <fullName evidence="2">Uncharacterized protein</fullName>
    </submittedName>
</protein>
<sequence>MAQDSNEHKIEPYVDDNSDDDFQPAIKFRKRRSRENSPHKEALKRLKGTSAGVSGSSFAGVSGSSSADVSGSSFAGVSGSSFAGVSGSSSLEKNETTKRVVTVKATVKSVWNPIYRRALYELVDATNTIVTHTFTFSKYIFLQELKKDLKFELDKYIRKDFFVEVFLSLIARKSQPGKLQDKTSNYRMIISQHKESYCKSANYTPISLLYAQQIALYECTKIQTAYFNNIKAHFGNRLRTILNKLCEKKKLAEDLSEELKKKKSSKEAISKILRKKVYDPCNQVKSAVEKKVMPETEILSDYTKAKIKAILQCYPDTYDFKKDSIYYDVKANPEFHYKAFMKISELFVSEKLHQFVCFPLRTTFIPCYMTLDSKIVNHHILKNKTELKTENKSQIWREVVNLNKKAFKDQDENKSLKFQGTIESDGIDDDTPNYIESLTPAELAKTQGKCVLIDPGRRDLLYMMKETSISKRNQVATYTKPTRTKLARHYRILNKKTKPASVQSSEENLSKTKSFTVNLEKYEEYIKARALAEKVLGPYYGNETRQTKQTYFHNRYFEFQVKNKADLYFGSLFVTRIRGYFPQPEREPNETTRLVIYAGYLELILQQKHLSVRLSQSDKTKLLRIITVLSRGEQEDLKQQASELLGQLQVLPFRKMKFSSKVFYDQDDLALVKKLKQKFGQDSILIVGNWSAPNVKYQEPIRNKGLLKMLQKNAFKVYLIDEFRTSSFCPVCEKSLEKFKTIRNPRPHKREKMPTVLCHGLLRCENLRCLNEHNDKRRLWNRDLVATLNFRKILTSLRNNGKRPVLFSR</sequence>
<feature type="compositionally biased region" description="Basic and acidic residues" evidence="1">
    <location>
        <begin position="1"/>
        <end position="12"/>
    </location>
</feature>
<feature type="compositionally biased region" description="Basic and acidic residues" evidence="1">
    <location>
        <begin position="34"/>
        <end position="44"/>
    </location>
</feature>
<evidence type="ECO:0000256" key="1">
    <source>
        <dbReference type="SAM" id="MobiDB-lite"/>
    </source>
</evidence>
<dbReference type="OrthoDB" id="2275489at2759"/>
<gene>
    <name evidence="2" type="ORF">CU097_014140</name>
</gene>
<proteinExistence type="predicted"/>
<feature type="region of interest" description="Disordered" evidence="1">
    <location>
        <begin position="1"/>
        <end position="51"/>
    </location>
</feature>
<feature type="compositionally biased region" description="Acidic residues" evidence="1">
    <location>
        <begin position="13"/>
        <end position="22"/>
    </location>
</feature>
<accession>A0A367KCL6</accession>
<keyword evidence="3" id="KW-1185">Reference proteome</keyword>
<evidence type="ECO:0000313" key="3">
    <source>
        <dbReference type="Proteomes" id="UP000252139"/>
    </source>
</evidence>
<comment type="caution">
    <text evidence="2">The sequence shown here is derived from an EMBL/GenBank/DDBJ whole genome shotgun (WGS) entry which is preliminary data.</text>
</comment>
<dbReference type="EMBL" id="PJQL01000091">
    <property type="protein sequence ID" value="RCH99918.1"/>
    <property type="molecule type" value="Genomic_DNA"/>
</dbReference>
<organism evidence="2 3">
    <name type="scientific">Rhizopus azygosporus</name>
    <name type="common">Rhizopus microsporus var. azygosporus</name>
    <dbReference type="NCBI Taxonomy" id="86630"/>
    <lineage>
        <taxon>Eukaryota</taxon>
        <taxon>Fungi</taxon>
        <taxon>Fungi incertae sedis</taxon>
        <taxon>Mucoromycota</taxon>
        <taxon>Mucoromycotina</taxon>
        <taxon>Mucoromycetes</taxon>
        <taxon>Mucorales</taxon>
        <taxon>Mucorineae</taxon>
        <taxon>Rhizopodaceae</taxon>
        <taxon>Rhizopus</taxon>
    </lineage>
</organism>
<dbReference type="AlphaFoldDB" id="A0A367KCL6"/>
<reference evidence="2 3" key="1">
    <citation type="journal article" date="2018" name="G3 (Bethesda)">
        <title>Phylogenetic and Phylogenomic Definition of Rhizopus Species.</title>
        <authorList>
            <person name="Gryganskyi A.P."/>
            <person name="Golan J."/>
            <person name="Dolatabadi S."/>
            <person name="Mondo S."/>
            <person name="Robb S."/>
            <person name="Idnurm A."/>
            <person name="Muszewska A."/>
            <person name="Steczkiewicz K."/>
            <person name="Masonjones S."/>
            <person name="Liao H.L."/>
            <person name="Gajdeczka M.T."/>
            <person name="Anike F."/>
            <person name="Vuek A."/>
            <person name="Anishchenko I.M."/>
            <person name="Voigt K."/>
            <person name="de Hoog G.S."/>
            <person name="Smith M.E."/>
            <person name="Heitman J."/>
            <person name="Vilgalys R."/>
            <person name="Stajich J.E."/>
        </authorList>
    </citation>
    <scope>NUCLEOTIDE SEQUENCE [LARGE SCALE GENOMIC DNA]</scope>
    <source>
        <strain evidence="2 3">CBS 357.93</strain>
    </source>
</reference>
<evidence type="ECO:0000313" key="2">
    <source>
        <dbReference type="EMBL" id="RCH99918.1"/>
    </source>
</evidence>